<dbReference type="GO" id="GO:0016491">
    <property type="term" value="F:oxidoreductase activity"/>
    <property type="evidence" value="ECO:0007669"/>
    <property type="project" value="InterPro"/>
</dbReference>
<organism evidence="2 4">
    <name type="scientific">Anaerobacillus isosaccharinicus</name>
    <dbReference type="NCBI Taxonomy" id="1532552"/>
    <lineage>
        <taxon>Bacteria</taxon>
        <taxon>Bacillati</taxon>
        <taxon>Bacillota</taxon>
        <taxon>Bacilli</taxon>
        <taxon>Bacillales</taxon>
        <taxon>Bacillaceae</taxon>
        <taxon>Anaerobacillus</taxon>
    </lineage>
</organism>
<reference evidence="3" key="4">
    <citation type="submission" date="2020-10" db="EMBL/GenBank/DDBJ databases">
        <authorList>
            <person name="Bassil N.M."/>
            <person name="Lloyd J.R."/>
        </authorList>
    </citation>
    <scope>NUCLEOTIDE SEQUENCE</scope>
    <source>
        <strain evidence="3">NB2006</strain>
    </source>
</reference>
<evidence type="ECO:0000313" key="3">
    <source>
        <dbReference type="EMBL" id="QOY33774.1"/>
    </source>
</evidence>
<reference evidence="2 4" key="1">
    <citation type="submission" date="2016-10" db="EMBL/GenBank/DDBJ databases">
        <title>Draft genome sequences of four alkaliphilic bacteria belonging to the Anaerobacillus genus.</title>
        <authorList>
            <person name="Bassil N.M."/>
            <person name="Lloyd J.R."/>
        </authorList>
    </citation>
    <scope>NUCLEOTIDE SEQUENCE [LARGE SCALE GENOMIC DNA]</scope>
    <source>
        <strain evidence="2 4">NB2006</strain>
    </source>
</reference>
<dbReference type="EMBL" id="CP063356">
    <property type="protein sequence ID" value="QOY33774.1"/>
    <property type="molecule type" value="Genomic_DNA"/>
</dbReference>
<accession>A0A1S2KTR1</accession>
<dbReference type="Gene3D" id="3.50.50.60">
    <property type="entry name" value="FAD/NAD(P)-binding domain"/>
    <property type="match status" value="1"/>
</dbReference>
<sequence>MTIADVIIVGGGITGIMAANTLSSLGINNCLILEKSKSVGGRLATRRIEDGIADHGAQYFTAYTDLFRIHTLSWQNQGLIKKWFGGKHPRFTSINGMNSIAKNLAADLDVKLNTKVETIIKENQVYKLMTNQGEFQAKALIITTPAPQTIELVEASSLTVEPKALNKLRMIEFVPCLVALLQLDQPSNLVSLGYVDSKLPKGMERIIDNDKKGISTSPILSIYMTAKWSNDHYHKNDDEIVAMILEEVPADLLEGATVVSCQLKRWRYAEAVKVIHEPFLNGATSSLPLLFAGDAFICKTDPSKRGRLESGVISGILVGQEMKRQIAP</sequence>
<dbReference type="SUPFAM" id="SSF51905">
    <property type="entry name" value="FAD/NAD(P)-binding domain"/>
    <property type="match status" value="1"/>
</dbReference>
<dbReference type="PANTHER" id="PTHR16128:SF5">
    <property type="entry name" value="FAD_NAD(P)-BINDING OXIDOREDUCTASE FAMILY PROTEIN"/>
    <property type="match status" value="1"/>
</dbReference>
<dbReference type="InterPro" id="IPR002937">
    <property type="entry name" value="Amino_oxidase"/>
</dbReference>
<dbReference type="OrthoDB" id="5792777at2"/>
<protein>
    <submittedName>
        <fullName evidence="3">FAD-dependent oxidoreductase</fullName>
    </submittedName>
</protein>
<dbReference type="RefSeq" id="WP_071319536.1">
    <property type="nucleotide sequence ID" value="NZ_CP063356.2"/>
</dbReference>
<dbReference type="Proteomes" id="UP000180175">
    <property type="component" value="Chromosome"/>
</dbReference>
<dbReference type="InterPro" id="IPR036188">
    <property type="entry name" value="FAD/NAD-bd_sf"/>
</dbReference>
<keyword evidence="4" id="KW-1185">Reference proteome</keyword>
<gene>
    <name evidence="3" type="ORF">AWH56_013500</name>
    <name evidence="2" type="ORF">AWH56_24500</name>
</gene>
<dbReference type="KEGG" id="aia:AWH56_013500"/>
<reference evidence="3 4" key="2">
    <citation type="journal article" date="2017" name="Genome Announc.">
        <title>Draft Genome Sequences of Four Alkaliphilic Bacteria Belonging to the Anaerobacillus Genus.</title>
        <authorList>
            <person name="Bassil N.M."/>
            <person name="Lloyd J.R."/>
        </authorList>
    </citation>
    <scope>NUCLEOTIDE SEQUENCE [LARGE SCALE GENOMIC DNA]</scope>
    <source>
        <strain evidence="3 4">NB2006</strain>
    </source>
</reference>
<dbReference type="Pfam" id="PF01593">
    <property type="entry name" value="Amino_oxidase"/>
    <property type="match status" value="1"/>
</dbReference>
<dbReference type="PANTHER" id="PTHR16128">
    <property type="entry name" value="FAD/NAD(P)-BINDING OXIDOREDUCTASE FAMILY PROTEIN"/>
    <property type="match status" value="1"/>
</dbReference>
<evidence type="ECO:0000313" key="4">
    <source>
        <dbReference type="Proteomes" id="UP000180175"/>
    </source>
</evidence>
<feature type="domain" description="Amine oxidase" evidence="1">
    <location>
        <begin position="94"/>
        <end position="295"/>
    </location>
</feature>
<dbReference type="Pfam" id="PF13450">
    <property type="entry name" value="NAD_binding_8"/>
    <property type="match status" value="1"/>
</dbReference>
<dbReference type="EMBL" id="LQXD01000211">
    <property type="protein sequence ID" value="OIJ03471.1"/>
    <property type="molecule type" value="Genomic_DNA"/>
</dbReference>
<reference evidence="3 4" key="3">
    <citation type="journal article" date="2019" name="Int. J. Syst. Evol. Microbiol.">
        <title>Anaerobacillus isosaccharinicus sp. nov., an alkaliphilic bacterium which degrades isosaccharinic acid.</title>
        <authorList>
            <person name="Bassil N.M."/>
            <person name="Lloyd J.R."/>
        </authorList>
    </citation>
    <scope>NUCLEOTIDE SEQUENCE [LARGE SCALE GENOMIC DNA]</scope>
    <source>
        <strain evidence="3 4">NB2006</strain>
    </source>
</reference>
<dbReference type="AlphaFoldDB" id="A0A1S2KTR1"/>
<evidence type="ECO:0000259" key="1">
    <source>
        <dbReference type="Pfam" id="PF01593"/>
    </source>
</evidence>
<dbReference type="Gene3D" id="3.90.660.10">
    <property type="match status" value="1"/>
</dbReference>
<evidence type="ECO:0000313" key="2">
    <source>
        <dbReference type="EMBL" id="OIJ03471.1"/>
    </source>
</evidence>
<proteinExistence type="predicted"/>
<name>A0A1S2KTR1_9BACI</name>